<accession>A0A146KDH1</accession>
<name>A0A146KDH1_9EUKA</name>
<reference evidence="1" key="1">
    <citation type="submission" date="2015-07" db="EMBL/GenBank/DDBJ databases">
        <title>Adaptation to a free-living lifestyle via gene acquisitions in the diplomonad Trepomonas sp. PC1.</title>
        <authorList>
            <person name="Xu F."/>
            <person name="Jerlstrom-Hultqvist J."/>
            <person name="Kolisko M."/>
            <person name="Simpson A.G.B."/>
            <person name="Roger A.J."/>
            <person name="Svard S.G."/>
            <person name="Andersson J.O."/>
        </authorList>
    </citation>
    <scope>NUCLEOTIDE SEQUENCE</scope>
    <source>
        <strain evidence="1">PC1</strain>
    </source>
</reference>
<evidence type="ECO:0000313" key="1">
    <source>
        <dbReference type="EMBL" id="JAP93546.1"/>
    </source>
</evidence>
<dbReference type="AlphaFoldDB" id="A0A146KDH1"/>
<feature type="non-terminal residue" evidence="1">
    <location>
        <position position="1"/>
    </location>
</feature>
<sequence length="136" mass="15655">DLKSQKKAHTLELLKIYFISVQNGKFQRGVAAKALGMQEHIVEGRWYGEIKRTKKYGADYDWKTKLNTVVQKQLEDGDRDVKLIQECIQQFASNCDDICQLFQSKQNTANGTKDAPSTVQEVDVFKEFSNLMDLFE</sequence>
<gene>
    <name evidence="1" type="ORF">TPC1_14137</name>
</gene>
<protein>
    <submittedName>
        <fullName evidence="1">Uncharacterized protein</fullName>
    </submittedName>
</protein>
<dbReference type="EMBL" id="GDID01003060">
    <property type="protein sequence ID" value="JAP93546.1"/>
    <property type="molecule type" value="Transcribed_RNA"/>
</dbReference>
<proteinExistence type="predicted"/>
<organism evidence="1">
    <name type="scientific">Trepomonas sp. PC1</name>
    <dbReference type="NCBI Taxonomy" id="1076344"/>
    <lineage>
        <taxon>Eukaryota</taxon>
        <taxon>Metamonada</taxon>
        <taxon>Diplomonadida</taxon>
        <taxon>Hexamitidae</taxon>
        <taxon>Hexamitinae</taxon>
        <taxon>Trepomonas</taxon>
    </lineage>
</organism>